<evidence type="ECO:0000313" key="1">
    <source>
        <dbReference type="EMBL" id="KQL60177.1"/>
    </source>
</evidence>
<reference evidence="1 2" key="1">
    <citation type="submission" date="2015-10" db="EMBL/GenBank/DDBJ databases">
        <authorList>
            <person name="Gilbert D.G."/>
        </authorList>
    </citation>
    <scope>NUCLEOTIDE SEQUENCE [LARGE SCALE GENOMIC DNA]</scope>
    <source>
        <strain evidence="1">FVVF132</strain>
    </source>
</reference>
<evidence type="ECO:0000313" key="2">
    <source>
        <dbReference type="Proteomes" id="UP000051836"/>
    </source>
</evidence>
<keyword evidence="2" id="KW-1185">Reference proteome</keyword>
<gene>
    <name evidence="1" type="ORF">AAES_09278</name>
</gene>
<dbReference type="EMBL" id="LMAW01000182">
    <property type="protein sequence ID" value="KQL60177.1"/>
    <property type="molecule type" value="Genomic_DNA"/>
</dbReference>
<dbReference type="AlphaFoldDB" id="A0A0Q3U1Y6"/>
<sequence>MLEHMHGRAAVAAAISRAIASAGECSEKDPKLMPDSPETCEVYPITKADRAFWGGEDDLMPGPWDPSEASQEHPPPYNLVKKPNAVDPVSVPLPMDVDETEAASPKQPYPEISTDRLRLTLLQQQEAMTKLLGEMKRLDKGSSKPAIRKAYEQAIRRETAVWRRCTPLNGTSRTTGQFNITVTIVS</sequence>
<dbReference type="Proteomes" id="UP000051836">
    <property type="component" value="Unassembled WGS sequence"/>
</dbReference>
<accession>A0A0Q3U1Y6</accession>
<comment type="caution">
    <text evidence="1">The sequence shown here is derived from an EMBL/GenBank/DDBJ whole genome shotgun (WGS) entry which is preliminary data.</text>
</comment>
<protein>
    <submittedName>
        <fullName evidence="1">Uncharacterized protein</fullName>
    </submittedName>
</protein>
<proteinExistence type="predicted"/>
<name>A0A0Q3U1Y6_AMAAE</name>
<organism evidence="1 2">
    <name type="scientific">Amazona aestiva</name>
    <name type="common">Blue-fronted Amazon parrot</name>
    <dbReference type="NCBI Taxonomy" id="12930"/>
    <lineage>
        <taxon>Eukaryota</taxon>
        <taxon>Metazoa</taxon>
        <taxon>Chordata</taxon>
        <taxon>Craniata</taxon>
        <taxon>Vertebrata</taxon>
        <taxon>Euteleostomi</taxon>
        <taxon>Archelosauria</taxon>
        <taxon>Archosauria</taxon>
        <taxon>Dinosauria</taxon>
        <taxon>Saurischia</taxon>
        <taxon>Theropoda</taxon>
        <taxon>Coelurosauria</taxon>
        <taxon>Aves</taxon>
        <taxon>Neognathae</taxon>
        <taxon>Neoaves</taxon>
        <taxon>Telluraves</taxon>
        <taxon>Australaves</taxon>
        <taxon>Psittaciformes</taxon>
        <taxon>Psittacidae</taxon>
        <taxon>Amazona</taxon>
    </lineage>
</organism>